<name>A0A504Y908_FASGI</name>
<comment type="caution">
    <text evidence="2">The sequence shown here is derived from an EMBL/GenBank/DDBJ whole genome shotgun (WGS) entry which is preliminary data.</text>
</comment>
<proteinExistence type="predicted"/>
<dbReference type="EMBL" id="SUNJ01012494">
    <property type="protein sequence ID" value="TPP58002.1"/>
    <property type="molecule type" value="Genomic_DNA"/>
</dbReference>
<feature type="region of interest" description="Disordered" evidence="1">
    <location>
        <begin position="1"/>
        <end position="25"/>
    </location>
</feature>
<dbReference type="STRING" id="46835.A0A504Y908"/>
<evidence type="ECO:0000313" key="3">
    <source>
        <dbReference type="Proteomes" id="UP000316759"/>
    </source>
</evidence>
<dbReference type="Proteomes" id="UP000316759">
    <property type="component" value="Unassembled WGS sequence"/>
</dbReference>
<feature type="non-terminal residue" evidence="2">
    <location>
        <position position="124"/>
    </location>
</feature>
<evidence type="ECO:0000313" key="2">
    <source>
        <dbReference type="EMBL" id="TPP58002.1"/>
    </source>
</evidence>
<gene>
    <name evidence="2" type="ORF">FGIG_11158</name>
</gene>
<dbReference type="AlphaFoldDB" id="A0A504Y908"/>
<keyword evidence="3" id="KW-1185">Reference proteome</keyword>
<feature type="compositionally biased region" description="Polar residues" evidence="1">
    <location>
        <begin position="1"/>
        <end position="23"/>
    </location>
</feature>
<protein>
    <submittedName>
        <fullName evidence="2">Uncharacterized protein</fullName>
    </submittedName>
</protein>
<organism evidence="2 3">
    <name type="scientific">Fasciola gigantica</name>
    <name type="common">Giant liver fluke</name>
    <dbReference type="NCBI Taxonomy" id="46835"/>
    <lineage>
        <taxon>Eukaryota</taxon>
        <taxon>Metazoa</taxon>
        <taxon>Spiralia</taxon>
        <taxon>Lophotrochozoa</taxon>
        <taxon>Platyhelminthes</taxon>
        <taxon>Trematoda</taxon>
        <taxon>Digenea</taxon>
        <taxon>Plagiorchiida</taxon>
        <taxon>Echinostomata</taxon>
        <taxon>Echinostomatoidea</taxon>
        <taxon>Fasciolidae</taxon>
        <taxon>Fasciola</taxon>
    </lineage>
</organism>
<evidence type="ECO:0000256" key="1">
    <source>
        <dbReference type="SAM" id="MobiDB-lite"/>
    </source>
</evidence>
<sequence>MQQEELQSVTGTRQIADANTQTETEYKPSIKKYEVASQVEFVQKRYDVEAQSGIVSQVGSTQTVEEIKSIPIDTTIQSEQQIQVDVVAPVRALKPETPKDDFAVQAYLVPTKYDVEAPIAVSFI</sequence>
<accession>A0A504Y908</accession>
<reference evidence="2 3" key="1">
    <citation type="submission" date="2019-04" db="EMBL/GenBank/DDBJ databases">
        <title>Annotation for the trematode Fasciola gigantica.</title>
        <authorList>
            <person name="Choi Y.-J."/>
        </authorList>
    </citation>
    <scope>NUCLEOTIDE SEQUENCE [LARGE SCALE GENOMIC DNA]</scope>
    <source>
        <strain evidence="2">Uganda_cow_1</strain>
    </source>
</reference>